<dbReference type="PANTHER" id="PTHR43098:SF5">
    <property type="entry name" value="DUAL-FUNCTIONAL MONOOXYGENASE_METHYLTRANSFERASE PSOF"/>
    <property type="match status" value="1"/>
</dbReference>
<evidence type="ECO:0000256" key="4">
    <source>
        <dbReference type="ARBA" id="ARBA00023002"/>
    </source>
</evidence>
<name>A0A6A6B108_9PEZI</name>
<keyword evidence="1" id="KW-0285">Flavoprotein</keyword>
<keyword evidence="3" id="KW-0521">NADP</keyword>
<evidence type="ECO:0000256" key="1">
    <source>
        <dbReference type="ARBA" id="ARBA00022630"/>
    </source>
</evidence>
<reference evidence="5" key="1">
    <citation type="journal article" date="2020" name="Stud. Mycol.">
        <title>101 Dothideomycetes genomes: a test case for predicting lifestyles and emergence of pathogens.</title>
        <authorList>
            <person name="Haridas S."/>
            <person name="Albert R."/>
            <person name="Binder M."/>
            <person name="Bloem J."/>
            <person name="Labutti K."/>
            <person name="Salamov A."/>
            <person name="Andreopoulos B."/>
            <person name="Baker S."/>
            <person name="Barry K."/>
            <person name="Bills G."/>
            <person name="Bluhm B."/>
            <person name="Cannon C."/>
            <person name="Castanera R."/>
            <person name="Culley D."/>
            <person name="Daum C."/>
            <person name="Ezra D."/>
            <person name="Gonzalez J."/>
            <person name="Henrissat B."/>
            <person name="Kuo A."/>
            <person name="Liang C."/>
            <person name="Lipzen A."/>
            <person name="Lutzoni F."/>
            <person name="Magnuson J."/>
            <person name="Mondo S."/>
            <person name="Nolan M."/>
            <person name="Ohm R."/>
            <person name="Pangilinan J."/>
            <person name="Park H.-J."/>
            <person name="Ramirez L."/>
            <person name="Alfaro M."/>
            <person name="Sun H."/>
            <person name="Tritt A."/>
            <person name="Yoshinaga Y."/>
            <person name="Zwiers L.-H."/>
            <person name="Turgeon B."/>
            <person name="Goodwin S."/>
            <person name="Spatafora J."/>
            <person name="Crous P."/>
            <person name="Grigoriev I."/>
        </authorList>
    </citation>
    <scope>NUCLEOTIDE SEQUENCE</scope>
    <source>
        <strain evidence="5">CBS 121167</strain>
    </source>
</reference>
<evidence type="ECO:0000256" key="3">
    <source>
        <dbReference type="ARBA" id="ARBA00022857"/>
    </source>
</evidence>
<dbReference type="InterPro" id="IPR020946">
    <property type="entry name" value="Flavin_mOase-like"/>
</dbReference>
<evidence type="ECO:0000256" key="2">
    <source>
        <dbReference type="ARBA" id="ARBA00022827"/>
    </source>
</evidence>
<sequence length="535" mass="59180">MPEQNVDALVVGAGFGGIYLLYELTKLPLSVKLIDMAGDVGGTWWYNRYPGAMSDTESYLYRYSWDKEDLRTYPWANHYLHQPEILKYLEHVVEKHGLRKYMQFNTEMLSADFDEDANVWRVATNSGDTIVTRFLFTSLGPLFRQKLPDFPGMDTFKGTLVHSQEWDPAIQLEGKDVAVIGSGSTGVQIVTAIAPVVKSLTSFQRSPQYTVPSGNGPVSPEYRQWINAHYDDILERNRQTVTGFGFEESTRPLASATPEEREEVFETLWQKGNGMRFMFGGFGDIAFDRTANEAACDFIRRKIASIVKDPEKARKLMPRELYARRPLCDAGYYEQFNRANVHVVDAKATPITAITPAGILTSDGAERAFDVVICATGFDAFDGAYGRIALRGRGGQTLRQRWADGARTYMGVGVAGFPNLFMVGAPLGPFSNFPSALEAAVELSMAALGQANGVGACAAKGVVVDVTPEAEEEWVARCEKLAEGSLFKEAPSWIFGRNIAGKPLRPSMYFGGLKSYLDISREVVEGGMKGYVIKV</sequence>
<dbReference type="InterPro" id="IPR036188">
    <property type="entry name" value="FAD/NAD-bd_sf"/>
</dbReference>
<keyword evidence="4" id="KW-0560">Oxidoreductase</keyword>
<dbReference type="Gene3D" id="3.50.50.60">
    <property type="entry name" value="FAD/NAD(P)-binding domain"/>
    <property type="match status" value="2"/>
</dbReference>
<evidence type="ECO:0000313" key="5">
    <source>
        <dbReference type="EMBL" id="KAF2137113.1"/>
    </source>
</evidence>
<keyword evidence="2" id="KW-0274">FAD</keyword>
<evidence type="ECO:0008006" key="7">
    <source>
        <dbReference type="Google" id="ProtNLM"/>
    </source>
</evidence>
<dbReference type="EMBL" id="ML995507">
    <property type="protein sequence ID" value="KAF2137113.1"/>
    <property type="molecule type" value="Genomic_DNA"/>
</dbReference>
<protein>
    <recommendedName>
        <fullName evidence="7">FAD/NAD(P)-binding domain-containing protein</fullName>
    </recommendedName>
</protein>
<dbReference type="GO" id="GO:0004499">
    <property type="term" value="F:N,N-dimethylaniline monooxygenase activity"/>
    <property type="evidence" value="ECO:0007669"/>
    <property type="project" value="InterPro"/>
</dbReference>
<dbReference type="GO" id="GO:0050660">
    <property type="term" value="F:flavin adenine dinucleotide binding"/>
    <property type="evidence" value="ECO:0007669"/>
    <property type="project" value="InterPro"/>
</dbReference>
<organism evidence="5 6">
    <name type="scientific">Aplosporella prunicola CBS 121167</name>
    <dbReference type="NCBI Taxonomy" id="1176127"/>
    <lineage>
        <taxon>Eukaryota</taxon>
        <taxon>Fungi</taxon>
        <taxon>Dikarya</taxon>
        <taxon>Ascomycota</taxon>
        <taxon>Pezizomycotina</taxon>
        <taxon>Dothideomycetes</taxon>
        <taxon>Dothideomycetes incertae sedis</taxon>
        <taxon>Botryosphaeriales</taxon>
        <taxon>Aplosporellaceae</taxon>
        <taxon>Aplosporella</taxon>
    </lineage>
</organism>
<dbReference type="GO" id="GO:0050661">
    <property type="term" value="F:NADP binding"/>
    <property type="evidence" value="ECO:0007669"/>
    <property type="project" value="InterPro"/>
</dbReference>
<dbReference type="AlphaFoldDB" id="A0A6A6B108"/>
<accession>A0A6A6B108</accession>
<dbReference type="GeneID" id="54295000"/>
<dbReference type="PANTHER" id="PTHR43098">
    <property type="entry name" value="L-ORNITHINE N(5)-MONOOXYGENASE-RELATED"/>
    <property type="match status" value="1"/>
</dbReference>
<dbReference type="SUPFAM" id="SSF51905">
    <property type="entry name" value="FAD/NAD(P)-binding domain"/>
    <property type="match status" value="1"/>
</dbReference>
<dbReference type="InterPro" id="IPR050775">
    <property type="entry name" value="FAD-binding_Monooxygenases"/>
</dbReference>
<gene>
    <name evidence="5" type="ORF">K452DRAFT_236407</name>
</gene>
<dbReference type="Proteomes" id="UP000799438">
    <property type="component" value="Unassembled WGS sequence"/>
</dbReference>
<dbReference type="OrthoDB" id="66881at2759"/>
<keyword evidence="6" id="KW-1185">Reference proteome</keyword>
<evidence type="ECO:0000313" key="6">
    <source>
        <dbReference type="Proteomes" id="UP000799438"/>
    </source>
</evidence>
<dbReference type="RefSeq" id="XP_033392831.1">
    <property type="nucleotide sequence ID" value="XM_033537504.1"/>
</dbReference>
<dbReference type="Pfam" id="PF00743">
    <property type="entry name" value="FMO-like"/>
    <property type="match status" value="1"/>
</dbReference>
<proteinExistence type="predicted"/>